<organism evidence="7 8">
    <name type="scientific">Pontimicrobium aquaticum</name>
    <dbReference type="NCBI Taxonomy" id="2565367"/>
    <lineage>
        <taxon>Bacteria</taxon>
        <taxon>Pseudomonadati</taxon>
        <taxon>Bacteroidota</taxon>
        <taxon>Flavobacteriia</taxon>
        <taxon>Flavobacteriales</taxon>
        <taxon>Flavobacteriaceae</taxon>
        <taxon>Pontimicrobium</taxon>
    </lineage>
</organism>
<dbReference type="InterPro" id="IPR002130">
    <property type="entry name" value="Cyclophilin-type_PPIase_dom"/>
</dbReference>
<sequence>MKNSPLRFFKIAYLLFLVSFYANSQNNIQCKIETTLGDIVIELYPDKAPITVTNFMKYVDNNLYENSTFFRVCTPENEAERDIKIEVIQGGFVDNSKSFNPIVLETTDKTNILHKNGTISMARSSANTATSSFFICINNQPELDFGGKRHNDGLGFAAFGKVTKGMDIVLKIQSGANKNQQLLEPIIIKNITRI</sequence>
<protein>
    <recommendedName>
        <fullName evidence="5">Peptidyl-prolyl cis-trans isomerase</fullName>
        <shortName evidence="5">PPIase</shortName>
        <ecNumber evidence="5">5.2.1.8</ecNumber>
    </recommendedName>
</protein>
<dbReference type="InterPro" id="IPR044666">
    <property type="entry name" value="Cyclophilin_A-like"/>
</dbReference>
<comment type="similarity">
    <text evidence="2 5">Belongs to the cyclophilin-type PPIase family.</text>
</comment>
<dbReference type="PROSITE" id="PS50072">
    <property type="entry name" value="CSA_PPIASE_2"/>
    <property type="match status" value="1"/>
</dbReference>
<accession>A0A4U0EMW5</accession>
<dbReference type="InterPro" id="IPR029000">
    <property type="entry name" value="Cyclophilin-like_dom_sf"/>
</dbReference>
<feature type="chain" id="PRO_5020994346" description="Peptidyl-prolyl cis-trans isomerase" evidence="5">
    <location>
        <begin position="25"/>
        <end position="194"/>
    </location>
</feature>
<comment type="caution">
    <text evidence="7">The sequence shown here is derived from an EMBL/GenBank/DDBJ whole genome shotgun (WGS) entry which is preliminary data.</text>
</comment>
<dbReference type="CDD" id="cd00317">
    <property type="entry name" value="cyclophilin"/>
    <property type="match status" value="1"/>
</dbReference>
<dbReference type="EC" id="5.2.1.8" evidence="5"/>
<dbReference type="EMBL" id="SUPL01000008">
    <property type="protein sequence ID" value="TJY32841.1"/>
    <property type="molecule type" value="Genomic_DNA"/>
</dbReference>
<evidence type="ECO:0000313" key="8">
    <source>
        <dbReference type="Proteomes" id="UP000307657"/>
    </source>
</evidence>
<dbReference type="InterPro" id="IPR024936">
    <property type="entry name" value="Cyclophilin-type_PPIase"/>
</dbReference>
<dbReference type="PANTHER" id="PTHR45625:SF4">
    <property type="entry name" value="PEPTIDYLPROLYL ISOMERASE DOMAIN AND WD REPEAT-CONTAINING PROTEIN 1"/>
    <property type="match status" value="1"/>
</dbReference>
<evidence type="ECO:0000256" key="3">
    <source>
        <dbReference type="ARBA" id="ARBA00023110"/>
    </source>
</evidence>
<proteinExistence type="inferred from homology"/>
<reference evidence="7 8" key="1">
    <citation type="submission" date="2019-04" db="EMBL/GenBank/DDBJ databases">
        <title>Lacinutrix sp. nov., isolated from marine water.</title>
        <authorList>
            <person name="Kim W."/>
        </authorList>
    </citation>
    <scope>NUCLEOTIDE SEQUENCE [LARGE SCALE GENOMIC DNA]</scope>
    <source>
        <strain evidence="7 8">CAU 1491</strain>
    </source>
</reference>
<name>A0A4U0EMW5_9FLAO</name>
<dbReference type="Pfam" id="PF00160">
    <property type="entry name" value="Pro_isomerase"/>
    <property type="match status" value="1"/>
</dbReference>
<keyword evidence="8" id="KW-1185">Reference proteome</keyword>
<evidence type="ECO:0000313" key="7">
    <source>
        <dbReference type="EMBL" id="TJY32841.1"/>
    </source>
</evidence>
<comment type="catalytic activity">
    <reaction evidence="5">
        <text>[protein]-peptidylproline (omega=180) = [protein]-peptidylproline (omega=0)</text>
        <dbReference type="Rhea" id="RHEA:16237"/>
        <dbReference type="Rhea" id="RHEA-COMP:10747"/>
        <dbReference type="Rhea" id="RHEA-COMP:10748"/>
        <dbReference type="ChEBI" id="CHEBI:83833"/>
        <dbReference type="ChEBI" id="CHEBI:83834"/>
        <dbReference type="EC" id="5.2.1.8"/>
    </reaction>
</comment>
<dbReference type="PANTHER" id="PTHR45625">
    <property type="entry name" value="PEPTIDYL-PROLYL CIS-TRANS ISOMERASE-RELATED"/>
    <property type="match status" value="1"/>
</dbReference>
<comment type="function">
    <text evidence="1 5">PPIases accelerate the folding of proteins. It catalyzes the cis-trans isomerization of proline imidic peptide bonds in oligopeptides.</text>
</comment>
<feature type="signal peptide" evidence="5">
    <location>
        <begin position="1"/>
        <end position="24"/>
    </location>
</feature>
<feature type="domain" description="PPIase cyclophilin-type" evidence="6">
    <location>
        <begin position="33"/>
        <end position="193"/>
    </location>
</feature>
<dbReference type="GO" id="GO:0003755">
    <property type="term" value="F:peptidyl-prolyl cis-trans isomerase activity"/>
    <property type="evidence" value="ECO:0007669"/>
    <property type="project" value="UniProtKB-UniRule"/>
</dbReference>
<keyword evidence="4 5" id="KW-0413">Isomerase</keyword>
<dbReference type="OrthoDB" id="9807797at2"/>
<evidence type="ECO:0000256" key="5">
    <source>
        <dbReference type="RuleBase" id="RU363019"/>
    </source>
</evidence>
<evidence type="ECO:0000256" key="2">
    <source>
        <dbReference type="ARBA" id="ARBA00007365"/>
    </source>
</evidence>
<evidence type="ECO:0000256" key="1">
    <source>
        <dbReference type="ARBA" id="ARBA00002388"/>
    </source>
</evidence>
<dbReference type="PIRSF" id="PIRSF001467">
    <property type="entry name" value="Peptidylpro_ismrse"/>
    <property type="match status" value="1"/>
</dbReference>
<evidence type="ECO:0000256" key="4">
    <source>
        <dbReference type="ARBA" id="ARBA00023235"/>
    </source>
</evidence>
<evidence type="ECO:0000259" key="6">
    <source>
        <dbReference type="PROSITE" id="PS50072"/>
    </source>
</evidence>
<dbReference type="Gene3D" id="2.40.100.10">
    <property type="entry name" value="Cyclophilin-like"/>
    <property type="match status" value="1"/>
</dbReference>
<dbReference type="RefSeq" id="WP_136844685.1">
    <property type="nucleotide sequence ID" value="NZ_SUPL01000008.1"/>
</dbReference>
<dbReference type="PRINTS" id="PR00153">
    <property type="entry name" value="CSAPPISMRASE"/>
</dbReference>
<keyword evidence="5" id="KW-0732">Signal</keyword>
<dbReference type="AlphaFoldDB" id="A0A4U0EMW5"/>
<dbReference type="Proteomes" id="UP000307657">
    <property type="component" value="Unassembled WGS sequence"/>
</dbReference>
<keyword evidence="3 5" id="KW-0697">Rotamase</keyword>
<dbReference type="SUPFAM" id="SSF50891">
    <property type="entry name" value="Cyclophilin-like"/>
    <property type="match status" value="1"/>
</dbReference>
<gene>
    <name evidence="7" type="ORF">E5167_13460</name>
</gene>